<dbReference type="AlphaFoldDB" id="A0A1B9Y2L2"/>
<accession>A0A1B9Y2L2</accession>
<reference evidence="1 2" key="1">
    <citation type="submission" date="2016-06" db="EMBL/GenBank/DDBJ databases">
        <title>Draft Genome Sequence of Tenacibaculum soleae UCD-KL19.</title>
        <authorList>
            <person name="Eisen J.A."/>
            <person name="Coil D.A."/>
            <person name="Lujan K.M."/>
        </authorList>
    </citation>
    <scope>NUCLEOTIDE SEQUENCE [LARGE SCALE GENOMIC DNA]</scope>
    <source>
        <strain evidence="1 2">UCD-KL19</strain>
    </source>
</reference>
<dbReference type="EMBL" id="MAKX01000001">
    <property type="protein sequence ID" value="OCK43996.1"/>
    <property type="molecule type" value="Genomic_DNA"/>
</dbReference>
<evidence type="ECO:0000313" key="1">
    <source>
        <dbReference type="EMBL" id="OCK43996.1"/>
    </source>
</evidence>
<proteinExistence type="predicted"/>
<name>A0A1B9Y2L2_9FLAO</name>
<evidence type="ECO:0000313" key="2">
    <source>
        <dbReference type="Proteomes" id="UP000093186"/>
    </source>
</evidence>
<comment type="caution">
    <text evidence="1">The sequence shown here is derived from an EMBL/GenBank/DDBJ whole genome shotgun (WGS) entry which is preliminary data.</text>
</comment>
<protein>
    <submittedName>
        <fullName evidence="1">Uncharacterized protein</fullName>
    </submittedName>
</protein>
<organism evidence="1 2">
    <name type="scientific">Tenacibaculum soleae</name>
    <dbReference type="NCBI Taxonomy" id="447689"/>
    <lineage>
        <taxon>Bacteria</taxon>
        <taxon>Pseudomonadati</taxon>
        <taxon>Bacteroidota</taxon>
        <taxon>Flavobacteriia</taxon>
        <taxon>Flavobacteriales</taxon>
        <taxon>Flavobacteriaceae</taxon>
        <taxon>Tenacibaculum</taxon>
    </lineage>
</organism>
<keyword evidence="2" id="KW-1185">Reference proteome</keyword>
<sequence length="80" mass="9622">MLKNLRQPQKYMRYWFVIITKNNKRHCINDLTYDFAKKGEKELFLDMSAKKSNISIGKTVFYRRDLTPANQKPKKSDCFK</sequence>
<gene>
    <name evidence="1" type="ORF">BA195_04695</name>
</gene>
<dbReference type="Proteomes" id="UP000093186">
    <property type="component" value="Unassembled WGS sequence"/>
</dbReference>